<proteinExistence type="predicted"/>
<protein>
    <submittedName>
        <fullName evidence="1">Uncharacterized protein</fullName>
    </submittedName>
</protein>
<dbReference type="EMBL" id="JAIWYP010000011">
    <property type="protein sequence ID" value="KAH3740655.1"/>
    <property type="molecule type" value="Genomic_DNA"/>
</dbReference>
<sequence>MCVIPRRKSNDWIMNMDLGVKRYYSMQPFIDGNVPSAITVRHTINVVLQEKTMTNSIITHRIIIGVADVKRSIQRGGFINRFE</sequence>
<name>A0A9D4D8M6_DREPO</name>
<reference evidence="1" key="2">
    <citation type="submission" date="2020-11" db="EMBL/GenBank/DDBJ databases">
        <authorList>
            <person name="McCartney M.A."/>
            <person name="Auch B."/>
            <person name="Kono T."/>
            <person name="Mallez S."/>
            <person name="Becker A."/>
            <person name="Gohl D.M."/>
            <person name="Silverstein K.A.T."/>
            <person name="Koren S."/>
            <person name="Bechman K.B."/>
            <person name="Herman A."/>
            <person name="Abrahante J.E."/>
            <person name="Garbe J."/>
        </authorList>
    </citation>
    <scope>NUCLEOTIDE SEQUENCE</scope>
    <source>
        <strain evidence="1">Duluth1</strain>
        <tissue evidence="1">Whole animal</tissue>
    </source>
</reference>
<reference evidence="1" key="1">
    <citation type="journal article" date="2019" name="bioRxiv">
        <title>The Genome of the Zebra Mussel, Dreissena polymorpha: A Resource for Invasive Species Research.</title>
        <authorList>
            <person name="McCartney M.A."/>
            <person name="Auch B."/>
            <person name="Kono T."/>
            <person name="Mallez S."/>
            <person name="Zhang Y."/>
            <person name="Obille A."/>
            <person name="Becker A."/>
            <person name="Abrahante J.E."/>
            <person name="Garbe J."/>
            <person name="Badalamenti J.P."/>
            <person name="Herman A."/>
            <person name="Mangelson H."/>
            <person name="Liachko I."/>
            <person name="Sullivan S."/>
            <person name="Sone E.D."/>
            <person name="Koren S."/>
            <person name="Silverstein K.A.T."/>
            <person name="Beckman K.B."/>
            <person name="Gohl D.M."/>
        </authorList>
    </citation>
    <scope>NUCLEOTIDE SEQUENCE</scope>
    <source>
        <strain evidence="1">Duluth1</strain>
        <tissue evidence="1">Whole animal</tissue>
    </source>
</reference>
<keyword evidence="2" id="KW-1185">Reference proteome</keyword>
<dbReference type="Proteomes" id="UP000828390">
    <property type="component" value="Unassembled WGS sequence"/>
</dbReference>
<comment type="caution">
    <text evidence="1">The sequence shown here is derived from an EMBL/GenBank/DDBJ whole genome shotgun (WGS) entry which is preliminary data.</text>
</comment>
<evidence type="ECO:0000313" key="2">
    <source>
        <dbReference type="Proteomes" id="UP000828390"/>
    </source>
</evidence>
<gene>
    <name evidence="1" type="ORF">DPMN_047365</name>
</gene>
<dbReference type="AlphaFoldDB" id="A0A9D4D8M6"/>
<evidence type="ECO:0000313" key="1">
    <source>
        <dbReference type="EMBL" id="KAH3740655.1"/>
    </source>
</evidence>
<organism evidence="1 2">
    <name type="scientific">Dreissena polymorpha</name>
    <name type="common">Zebra mussel</name>
    <name type="synonym">Mytilus polymorpha</name>
    <dbReference type="NCBI Taxonomy" id="45954"/>
    <lineage>
        <taxon>Eukaryota</taxon>
        <taxon>Metazoa</taxon>
        <taxon>Spiralia</taxon>
        <taxon>Lophotrochozoa</taxon>
        <taxon>Mollusca</taxon>
        <taxon>Bivalvia</taxon>
        <taxon>Autobranchia</taxon>
        <taxon>Heteroconchia</taxon>
        <taxon>Euheterodonta</taxon>
        <taxon>Imparidentia</taxon>
        <taxon>Neoheterodontei</taxon>
        <taxon>Myida</taxon>
        <taxon>Dreissenoidea</taxon>
        <taxon>Dreissenidae</taxon>
        <taxon>Dreissena</taxon>
    </lineage>
</organism>
<accession>A0A9D4D8M6</accession>